<evidence type="ECO:0000313" key="2">
    <source>
        <dbReference type="Proteomes" id="UP001429354"/>
    </source>
</evidence>
<proteinExistence type="predicted"/>
<protein>
    <submittedName>
        <fullName evidence="1">Uncharacterized protein</fullName>
    </submittedName>
</protein>
<sequence>MASSLAATAPDSTVSCTAKRLAPFVGPYGVRQAWPVAPQLPGLQGLSLPDLGVLLSDAGQVMDGYTHRLHVNLDTRSAYVVQQGGIAGTQTVFGPLPVASCATAAP</sequence>
<evidence type="ECO:0000313" key="1">
    <source>
        <dbReference type="EMBL" id="NDK38460.1"/>
    </source>
</evidence>
<name>A0ABX0AE83_9GAMM</name>
<dbReference type="Proteomes" id="UP001429354">
    <property type="component" value="Unassembled WGS sequence"/>
</dbReference>
<accession>A0ABX0AE83</accession>
<dbReference type="EMBL" id="QOVG01000003">
    <property type="protein sequence ID" value="NDK38460.1"/>
    <property type="molecule type" value="Genomic_DNA"/>
</dbReference>
<reference evidence="1 2" key="1">
    <citation type="submission" date="2018-07" db="EMBL/GenBank/DDBJ databases">
        <title>Whole genome Sequencing of Pseudoxanthomonas gei KCTC 32298 (T).</title>
        <authorList>
            <person name="Kumar S."/>
            <person name="Bansal K."/>
            <person name="Kaur A."/>
            <person name="Patil P."/>
            <person name="Sharma S."/>
            <person name="Patil P.B."/>
        </authorList>
    </citation>
    <scope>NUCLEOTIDE SEQUENCE [LARGE SCALE GENOMIC DNA]</scope>
    <source>
        <strain evidence="1 2">KCTC 32298</strain>
    </source>
</reference>
<organism evidence="1 2">
    <name type="scientific">Pseudoxanthomonas gei</name>
    <dbReference type="NCBI Taxonomy" id="1383030"/>
    <lineage>
        <taxon>Bacteria</taxon>
        <taxon>Pseudomonadati</taxon>
        <taxon>Pseudomonadota</taxon>
        <taxon>Gammaproteobacteria</taxon>
        <taxon>Lysobacterales</taxon>
        <taxon>Lysobacteraceae</taxon>
        <taxon>Pseudoxanthomonas</taxon>
    </lineage>
</organism>
<comment type="caution">
    <text evidence="1">The sequence shown here is derived from an EMBL/GenBank/DDBJ whole genome shotgun (WGS) entry which is preliminary data.</text>
</comment>
<keyword evidence="2" id="KW-1185">Reference proteome</keyword>
<gene>
    <name evidence="1" type="ORF">DT603_06335</name>
</gene>